<sequence>MKESRKISRRSFLKKSMYYSVGTIGALGLSGAYSRWIEPYSIETTNITIKLSHLPTAFEGFRICHFSDLHLGFHMEAKDLEPLFEQIQSLKPDCICFTGDLFDHHSTGASETTRYLSKLEAPYGKYAVLGNHDNWGNREAVNRVLTKSNFTILHNENRQIKKQSDSIYIVGVDDPWVGGADILSALQGVPKDTCNILLAHEPDFADEFCQYPIDLQLSGHSHGGQVQIPFIGALHTPPHAQKYIDGLYQVENSSMQVYTTRGIGMTRMPVRFNCRPELVLITLKSSK</sequence>
<dbReference type="GO" id="GO:0016020">
    <property type="term" value="C:membrane"/>
    <property type="evidence" value="ECO:0007669"/>
    <property type="project" value="GOC"/>
</dbReference>
<accession>A0AAJ1TDR6</accession>
<dbReference type="InterPro" id="IPR029052">
    <property type="entry name" value="Metallo-depent_PP-like"/>
</dbReference>
<dbReference type="Pfam" id="PF00149">
    <property type="entry name" value="Metallophos"/>
    <property type="match status" value="1"/>
</dbReference>
<protein>
    <submittedName>
        <fullName evidence="6">MPP superfamily phosphohydrolase</fullName>
    </submittedName>
</protein>
<dbReference type="InterPro" id="IPR051158">
    <property type="entry name" value="Metallophosphoesterase_sf"/>
</dbReference>
<evidence type="ECO:0000313" key="7">
    <source>
        <dbReference type="Proteomes" id="UP001238450"/>
    </source>
</evidence>
<dbReference type="SUPFAM" id="SSF56300">
    <property type="entry name" value="Metallo-dependent phosphatases"/>
    <property type="match status" value="1"/>
</dbReference>
<dbReference type="Gene3D" id="3.60.21.10">
    <property type="match status" value="1"/>
</dbReference>
<dbReference type="CDD" id="cd07385">
    <property type="entry name" value="MPP_YkuE_C"/>
    <property type="match status" value="1"/>
</dbReference>
<evidence type="ECO:0000259" key="5">
    <source>
        <dbReference type="Pfam" id="PF00149"/>
    </source>
</evidence>
<proteinExistence type="inferred from homology"/>
<dbReference type="FunFam" id="3.60.21.10:FF:000028">
    <property type="entry name" value="Putative metallophosphoesterase"/>
    <property type="match status" value="1"/>
</dbReference>
<gene>
    <name evidence="6" type="ORF">J2Z48_001207</name>
</gene>
<comment type="similarity">
    <text evidence="4">Belongs to the metallophosphoesterase superfamily.</text>
</comment>
<keyword evidence="7" id="KW-1185">Reference proteome</keyword>
<evidence type="ECO:0000313" key="6">
    <source>
        <dbReference type="EMBL" id="MDQ0417035.1"/>
    </source>
</evidence>
<dbReference type="GO" id="GO:0009245">
    <property type="term" value="P:lipid A biosynthetic process"/>
    <property type="evidence" value="ECO:0007669"/>
    <property type="project" value="TreeGrafter"/>
</dbReference>
<reference evidence="6 7" key="1">
    <citation type="submission" date="2023-07" db="EMBL/GenBank/DDBJ databases">
        <title>Genomic Encyclopedia of Type Strains, Phase IV (KMG-IV): sequencing the most valuable type-strain genomes for metagenomic binning, comparative biology and taxonomic classification.</title>
        <authorList>
            <person name="Goeker M."/>
        </authorList>
    </citation>
    <scope>NUCLEOTIDE SEQUENCE [LARGE SCALE GENOMIC DNA]</scope>
    <source>
        <strain evidence="6 7">DSM 46876</strain>
    </source>
</reference>
<dbReference type="Proteomes" id="UP001238450">
    <property type="component" value="Unassembled WGS sequence"/>
</dbReference>
<dbReference type="InterPro" id="IPR004843">
    <property type="entry name" value="Calcineurin-like_PHP"/>
</dbReference>
<keyword evidence="3" id="KW-0378">Hydrolase</keyword>
<organism evidence="6 7">
    <name type="scientific">Croceifilum oryzae</name>
    <dbReference type="NCBI Taxonomy" id="1553429"/>
    <lineage>
        <taxon>Bacteria</taxon>
        <taxon>Bacillati</taxon>
        <taxon>Bacillota</taxon>
        <taxon>Bacilli</taxon>
        <taxon>Bacillales</taxon>
        <taxon>Thermoactinomycetaceae</taxon>
        <taxon>Croceifilum</taxon>
    </lineage>
</organism>
<comment type="cofactor">
    <cofactor evidence="1">
        <name>a divalent metal cation</name>
        <dbReference type="ChEBI" id="CHEBI:60240"/>
    </cofactor>
</comment>
<comment type="caution">
    <text evidence="6">The sequence shown here is derived from an EMBL/GenBank/DDBJ whole genome shotgun (WGS) entry which is preliminary data.</text>
</comment>
<evidence type="ECO:0000256" key="2">
    <source>
        <dbReference type="ARBA" id="ARBA00022723"/>
    </source>
</evidence>
<dbReference type="RefSeq" id="WP_307251744.1">
    <property type="nucleotide sequence ID" value="NZ_JAUSUV010000004.1"/>
</dbReference>
<dbReference type="AlphaFoldDB" id="A0AAJ1TDR6"/>
<evidence type="ECO:0000256" key="3">
    <source>
        <dbReference type="ARBA" id="ARBA00022801"/>
    </source>
</evidence>
<dbReference type="GO" id="GO:0008758">
    <property type="term" value="F:UDP-2,3-diacylglucosamine hydrolase activity"/>
    <property type="evidence" value="ECO:0007669"/>
    <property type="project" value="TreeGrafter"/>
</dbReference>
<evidence type="ECO:0000256" key="1">
    <source>
        <dbReference type="ARBA" id="ARBA00001968"/>
    </source>
</evidence>
<dbReference type="PANTHER" id="PTHR31302">
    <property type="entry name" value="TRANSMEMBRANE PROTEIN WITH METALLOPHOSPHOESTERASE DOMAIN-RELATED"/>
    <property type="match status" value="1"/>
</dbReference>
<feature type="domain" description="Calcineurin-like phosphoesterase" evidence="5">
    <location>
        <begin position="61"/>
        <end position="223"/>
    </location>
</feature>
<dbReference type="PANTHER" id="PTHR31302:SF25">
    <property type="entry name" value="PHOSPHOESTERASE"/>
    <property type="match status" value="1"/>
</dbReference>
<keyword evidence="2" id="KW-0479">Metal-binding</keyword>
<evidence type="ECO:0000256" key="4">
    <source>
        <dbReference type="ARBA" id="ARBA00061089"/>
    </source>
</evidence>
<name>A0AAJ1TDR6_9BACL</name>
<dbReference type="GO" id="GO:0046872">
    <property type="term" value="F:metal ion binding"/>
    <property type="evidence" value="ECO:0007669"/>
    <property type="project" value="UniProtKB-KW"/>
</dbReference>
<dbReference type="EMBL" id="JAUSUV010000004">
    <property type="protein sequence ID" value="MDQ0417035.1"/>
    <property type="molecule type" value="Genomic_DNA"/>
</dbReference>